<dbReference type="InterPro" id="IPR049551">
    <property type="entry name" value="PKS_DH_C"/>
</dbReference>
<feature type="domain" description="Carrier" evidence="6">
    <location>
        <begin position="1483"/>
        <end position="1558"/>
    </location>
</feature>
<dbReference type="InterPro" id="IPR018201">
    <property type="entry name" value="Ketoacyl_synth_AS"/>
</dbReference>
<dbReference type="Pfam" id="PF00109">
    <property type="entry name" value="ketoacyl-synt"/>
    <property type="match status" value="1"/>
</dbReference>
<dbReference type="RefSeq" id="WP_150456308.1">
    <property type="nucleotide sequence ID" value="NZ_VYKK01000001.1"/>
</dbReference>
<dbReference type="PROSITE" id="PS50075">
    <property type="entry name" value="CARRIER"/>
    <property type="match status" value="1"/>
</dbReference>
<feature type="active site" description="Proton donor; for dehydratase activity" evidence="4">
    <location>
        <position position="867"/>
    </location>
</feature>
<dbReference type="InterPro" id="IPR020841">
    <property type="entry name" value="PKS_Beta-ketoAc_synthase_dom"/>
</dbReference>
<keyword evidence="10" id="KW-1185">Reference proteome</keyword>
<evidence type="ECO:0000259" key="6">
    <source>
        <dbReference type="PROSITE" id="PS50075"/>
    </source>
</evidence>
<dbReference type="Pfam" id="PF16197">
    <property type="entry name" value="KAsynt_C_assoc"/>
    <property type="match status" value="1"/>
</dbReference>
<evidence type="ECO:0000256" key="5">
    <source>
        <dbReference type="SAM" id="MobiDB-lite"/>
    </source>
</evidence>
<dbReference type="InterPro" id="IPR049490">
    <property type="entry name" value="C883_1060-like_KR_N"/>
</dbReference>
<sequence length="1594" mass="175982">MKPLLDLQKFELSGGRIKTHINTVDHSLKDIAIIGIHGQFASAGSIQEFWEMLREGRDGITDFPMERQAYLSEYLQGQGLSERMLEDLEYHAGGYLKDISSFDYELFGISPKEAGLMDPNQRLFLQAAWAALEDAGYGGDKCSGSQTGVYAGHNNDFGEDYKSFIQVLDRDAMEISAIGNLKSIIPSRISYLLDLKGPSCVVDTACSSALVAVHLACRALRSGECDMALAGGVKLHLLPIKRTNAQGIGLHIVNNVEAHDGKAKTFDDTSDGTGLGEGAAVIVLKPLTKALEDKDHIYAVIKGSAMNQDGRSMGITAPNSSAQEQLIMEAWKDAGIDPESVSYIEAHGTGTKLGDPIEIHGIERAFAHFTDKKQFCAVGSVKTNIGHLDNAAGMAGLLKAVLALKHRQIPPTLRFNQPNRNISFVDSPVFVADKLLDWDSREGARRCGVSSFGLSGTNCHIVLEEAPAREERMTDRRPVPPVVTFSAKSRESLREWMERYIEFARERSDTEDYSDFVYSANTGRGHYRCRLAVMSRDWSELCSRLELIREHGLVSQPEAGLFYGEHKVIPAQKTEAASGEITSSQAEELSAKASRAVGTLAADSAAGPGMLLELCEAYVQGAEVDWESLYLHGRYHKIPLPVYPFKRESCWVRASRPAVPAPLSKSALLDAYPLLDHCLAESNGMDIYSTTIHVSAHWVVRDHKIKGNYVLPGTAYLEMVKEIWSYRFGERPLYLANLTFVSPLILGENESREVHTLWKTTERHIEVIISSRADEEWTVHAEGVIELEPWSQADKAEIMARADAQRWSLIAPKDQASGATGEIAVGGRWKNVRELRSDGQAHKLNIELPSEFEGDMKAYHLHPALIDCAVNGANAWQSDDLYLPYRYGATLIRGNAPQRFHSYLVRKDKPSAHSETMVFDIVLADESGAPFMTVQDYTVKKVHPKGWTSSSLREPSMYYRTGWVPAQLDRTVSVPVQTGYLVFLDHNGLGRQLSSRLQAEGAEIVEVSIGQENREISRNQYLIDGSRESYEQLMARLKTRGLQAILHCLTLDKLPWAETAQDLEKKQQAGPFSLFYIARSLIHNKWPGELDLFLISNHVNNVTGEEAVLNPAGKSLFAAGKVLQQEHSHLNCRCLDIELDTSPELILAELAPRQREREAAYRSGCRYAEELREAPLPEGEGEPLRYHSEGVYVITGGTGGLGLEIGKHMARQANVQLALIHRSFLPEPSEWETLLQANRDRRLCPKIASLLEIRQYGASVTCIQADVNDEEAVQAAIKEIRHTLGPIRGVIHAAGVAGDGFLFRKEEHAFRSVHDTKVQGAWNLYQATVDDDLDFFVMFSSISSLVATPGQADYTAANAYLDTLAANLRKRGRKALSINWGPWKEVGMAADHEVDTDQGAFRGIGTSLGVSAFDKALDSGLDRLAAAELNDNPLESLSQDLRISERLSKRLTRMRKPASGTNPGSSGSGPAQTAIILHGRDARDINETERGIAEAWSRVLGVYEMDLYDSFYNLGGDSIMATKLLKELNARFSGAIDISDIFTYPTIAELAQLVDGKKATQPAAAGTLAEILDRLSKGEITEAEADEYMNQLNF</sequence>
<dbReference type="CDD" id="cd08953">
    <property type="entry name" value="KR_2_SDR_x"/>
    <property type="match status" value="1"/>
</dbReference>
<reference evidence="9 10" key="1">
    <citation type="submission" date="2019-09" db="EMBL/GenBank/DDBJ databases">
        <title>Bacillus ochoae sp. nov., Paenibacillus whitsoniae sp. nov., Paenibacillus spiritus sp. nov. Isolated from the Mars Exploration Rover during spacecraft assembly.</title>
        <authorList>
            <person name="Seuylemezian A."/>
            <person name="Vaishampayan P."/>
        </authorList>
    </citation>
    <scope>NUCLEOTIDE SEQUENCE [LARGE SCALE GENOMIC DNA]</scope>
    <source>
        <strain evidence="9 10">MER_111</strain>
    </source>
</reference>
<feature type="domain" description="Ketosynthase family 3 (KS3)" evidence="7">
    <location>
        <begin position="28"/>
        <end position="465"/>
    </location>
</feature>
<feature type="domain" description="PKS/mFAS DH" evidence="8">
    <location>
        <begin position="672"/>
        <end position="948"/>
    </location>
</feature>
<organism evidence="9 10">
    <name type="scientific">Paenibacillus spiritus</name>
    <dbReference type="NCBI Taxonomy" id="2496557"/>
    <lineage>
        <taxon>Bacteria</taxon>
        <taxon>Bacillati</taxon>
        <taxon>Bacillota</taxon>
        <taxon>Bacilli</taxon>
        <taxon>Bacillales</taxon>
        <taxon>Paenibacillaceae</taxon>
        <taxon>Paenibacillus</taxon>
    </lineage>
</organism>
<dbReference type="GO" id="GO:0004312">
    <property type="term" value="F:fatty acid synthase activity"/>
    <property type="evidence" value="ECO:0007669"/>
    <property type="project" value="TreeGrafter"/>
</dbReference>
<dbReference type="InterPro" id="IPR020807">
    <property type="entry name" value="PKS_DH"/>
</dbReference>
<dbReference type="GO" id="GO:0031177">
    <property type="term" value="F:phosphopantetheine binding"/>
    <property type="evidence" value="ECO:0007669"/>
    <property type="project" value="InterPro"/>
</dbReference>
<keyword evidence="3" id="KW-0808">Transferase</keyword>
<dbReference type="InterPro" id="IPR014031">
    <property type="entry name" value="Ketoacyl_synth_C"/>
</dbReference>
<accession>A0A5J5GKW5</accession>
<dbReference type="InterPro" id="IPR016039">
    <property type="entry name" value="Thiolase-like"/>
</dbReference>
<feature type="compositionally biased region" description="Low complexity" evidence="5">
    <location>
        <begin position="1457"/>
        <end position="1470"/>
    </location>
</feature>
<dbReference type="GO" id="GO:0005886">
    <property type="term" value="C:plasma membrane"/>
    <property type="evidence" value="ECO:0007669"/>
    <property type="project" value="TreeGrafter"/>
</dbReference>
<dbReference type="Proteomes" id="UP000367750">
    <property type="component" value="Unassembled WGS sequence"/>
</dbReference>
<dbReference type="Gene3D" id="1.10.1200.10">
    <property type="entry name" value="ACP-like"/>
    <property type="match status" value="1"/>
</dbReference>
<dbReference type="PROSITE" id="PS00606">
    <property type="entry name" value="KS3_1"/>
    <property type="match status" value="1"/>
</dbReference>
<dbReference type="InterPro" id="IPR042104">
    <property type="entry name" value="PKS_dehydratase_sf"/>
</dbReference>
<dbReference type="SMART" id="SM01294">
    <property type="entry name" value="PKS_PP_betabranch"/>
    <property type="match status" value="1"/>
</dbReference>
<dbReference type="Pfam" id="PF08659">
    <property type="entry name" value="KR"/>
    <property type="match status" value="1"/>
</dbReference>
<dbReference type="InterPro" id="IPR036736">
    <property type="entry name" value="ACP-like_sf"/>
</dbReference>
<dbReference type="Pfam" id="PF21089">
    <property type="entry name" value="PKS_DH_N"/>
    <property type="match status" value="1"/>
</dbReference>
<dbReference type="GO" id="GO:0005737">
    <property type="term" value="C:cytoplasm"/>
    <property type="evidence" value="ECO:0007669"/>
    <property type="project" value="TreeGrafter"/>
</dbReference>
<dbReference type="SMART" id="SM00823">
    <property type="entry name" value="PKS_PP"/>
    <property type="match status" value="1"/>
</dbReference>
<dbReference type="Pfam" id="PF00550">
    <property type="entry name" value="PP-binding"/>
    <property type="match status" value="1"/>
</dbReference>
<dbReference type="InterPro" id="IPR009081">
    <property type="entry name" value="PP-bd_ACP"/>
</dbReference>
<evidence type="ECO:0000256" key="2">
    <source>
        <dbReference type="ARBA" id="ARBA00022553"/>
    </source>
</evidence>
<evidence type="ECO:0000313" key="9">
    <source>
        <dbReference type="EMBL" id="KAA9008677.1"/>
    </source>
</evidence>
<dbReference type="PROSITE" id="PS52019">
    <property type="entry name" value="PKS_MFAS_DH"/>
    <property type="match status" value="1"/>
</dbReference>
<dbReference type="GO" id="GO:0004315">
    <property type="term" value="F:3-oxoacyl-[acyl-carrier-protein] synthase activity"/>
    <property type="evidence" value="ECO:0007669"/>
    <property type="project" value="InterPro"/>
</dbReference>
<feature type="region of interest" description="Disordered" evidence="5">
    <location>
        <begin position="1452"/>
        <end position="1472"/>
    </location>
</feature>
<keyword evidence="2" id="KW-0597">Phosphoprotein</keyword>
<dbReference type="InterPro" id="IPR014030">
    <property type="entry name" value="Ketoacyl_synth_N"/>
</dbReference>
<evidence type="ECO:0000256" key="4">
    <source>
        <dbReference type="PROSITE-ProRule" id="PRU01363"/>
    </source>
</evidence>
<dbReference type="InterPro" id="IPR020806">
    <property type="entry name" value="PKS_PP-bd"/>
</dbReference>
<dbReference type="SMART" id="SM00822">
    <property type="entry name" value="PKS_KR"/>
    <property type="match status" value="1"/>
</dbReference>
<evidence type="ECO:0000313" key="10">
    <source>
        <dbReference type="Proteomes" id="UP000367750"/>
    </source>
</evidence>
<dbReference type="PANTHER" id="PTHR43775">
    <property type="entry name" value="FATTY ACID SYNTHASE"/>
    <property type="match status" value="1"/>
</dbReference>
<dbReference type="SUPFAM" id="SSF47336">
    <property type="entry name" value="ACP-like"/>
    <property type="match status" value="1"/>
</dbReference>
<dbReference type="InterPro" id="IPR032821">
    <property type="entry name" value="PKS_assoc"/>
</dbReference>
<dbReference type="SUPFAM" id="SSF53901">
    <property type="entry name" value="Thiolase-like"/>
    <property type="match status" value="1"/>
</dbReference>
<dbReference type="InterPro" id="IPR057326">
    <property type="entry name" value="KR_dom"/>
</dbReference>
<dbReference type="GO" id="GO:0071770">
    <property type="term" value="P:DIM/DIP cell wall layer assembly"/>
    <property type="evidence" value="ECO:0007669"/>
    <property type="project" value="TreeGrafter"/>
</dbReference>
<feature type="active site" description="Proton acceptor; for dehydratase activity" evidence="4">
    <location>
        <position position="703"/>
    </location>
</feature>
<protein>
    <submittedName>
        <fullName evidence="9">SDR family NAD(P)-dependent oxidoreductase</fullName>
    </submittedName>
</protein>
<dbReference type="PANTHER" id="PTHR43775:SF37">
    <property type="entry name" value="SI:DKEY-61P9.11"/>
    <property type="match status" value="1"/>
</dbReference>
<dbReference type="Pfam" id="PF14765">
    <property type="entry name" value="PS-DH"/>
    <property type="match status" value="1"/>
</dbReference>
<dbReference type="InterPro" id="IPR049552">
    <property type="entry name" value="PKS_DH_N"/>
</dbReference>
<dbReference type="InterPro" id="IPR013968">
    <property type="entry name" value="PKS_KR"/>
</dbReference>
<dbReference type="SUPFAM" id="SSF51735">
    <property type="entry name" value="NAD(P)-binding Rossmann-fold domains"/>
    <property type="match status" value="2"/>
</dbReference>
<dbReference type="InterPro" id="IPR049900">
    <property type="entry name" value="PKS_mFAS_DH"/>
</dbReference>
<comment type="caution">
    <text evidence="9">The sequence shown here is derived from an EMBL/GenBank/DDBJ whole genome shotgun (WGS) entry which is preliminary data.</text>
</comment>
<dbReference type="PROSITE" id="PS52004">
    <property type="entry name" value="KS3_2"/>
    <property type="match status" value="1"/>
</dbReference>
<dbReference type="GO" id="GO:0006633">
    <property type="term" value="P:fatty acid biosynthetic process"/>
    <property type="evidence" value="ECO:0007669"/>
    <property type="project" value="InterPro"/>
</dbReference>
<dbReference type="CDD" id="cd00833">
    <property type="entry name" value="PKS"/>
    <property type="match status" value="1"/>
</dbReference>
<name>A0A5J5GKW5_9BACL</name>
<dbReference type="SMART" id="SM00826">
    <property type="entry name" value="PKS_DH"/>
    <property type="match status" value="1"/>
</dbReference>
<dbReference type="Gene3D" id="3.10.129.110">
    <property type="entry name" value="Polyketide synthase dehydratase"/>
    <property type="match status" value="1"/>
</dbReference>
<feature type="region of interest" description="N-terminal hotdog fold" evidence="4">
    <location>
        <begin position="672"/>
        <end position="792"/>
    </location>
</feature>
<dbReference type="Gene3D" id="3.40.47.10">
    <property type="match status" value="1"/>
</dbReference>
<dbReference type="Pfam" id="PF02801">
    <property type="entry name" value="Ketoacyl-synt_C"/>
    <property type="match status" value="1"/>
</dbReference>
<dbReference type="EMBL" id="VYKK01000001">
    <property type="protein sequence ID" value="KAA9008677.1"/>
    <property type="molecule type" value="Genomic_DNA"/>
</dbReference>
<dbReference type="InterPro" id="IPR050091">
    <property type="entry name" value="PKS_NRPS_Biosynth_Enz"/>
</dbReference>
<gene>
    <name evidence="9" type="ORF">F4V43_00680</name>
</gene>
<evidence type="ECO:0000256" key="3">
    <source>
        <dbReference type="ARBA" id="ARBA00022679"/>
    </source>
</evidence>
<dbReference type="OrthoDB" id="9765680at2"/>
<feature type="region of interest" description="C-terminal hotdog fold" evidence="4">
    <location>
        <begin position="806"/>
        <end position="948"/>
    </location>
</feature>
<dbReference type="SMART" id="SM00825">
    <property type="entry name" value="PKS_KS"/>
    <property type="match status" value="1"/>
</dbReference>
<dbReference type="Gene3D" id="3.40.50.720">
    <property type="entry name" value="NAD(P)-binding Rossmann-like Domain"/>
    <property type="match status" value="1"/>
</dbReference>
<proteinExistence type="predicted"/>
<evidence type="ECO:0000256" key="1">
    <source>
        <dbReference type="ARBA" id="ARBA00022450"/>
    </source>
</evidence>
<evidence type="ECO:0000259" key="7">
    <source>
        <dbReference type="PROSITE" id="PS52004"/>
    </source>
</evidence>
<dbReference type="Gene3D" id="1.10.1240.100">
    <property type="match status" value="1"/>
</dbReference>
<keyword evidence="1" id="KW-0596">Phosphopantetheine</keyword>
<dbReference type="Pfam" id="PF21394">
    <property type="entry name" value="Beta-ketacyl_N"/>
    <property type="match status" value="1"/>
</dbReference>
<dbReference type="InterPro" id="IPR036291">
    <property type="entry name" value="NAD(P)-bd_dom_sf"/>
</dbReference>
<evidence type="ECO:0000259" key="8">
    <source>
        <dbReference type="PROSITE" id="PS52019"/>
    </source>
</evidence>